<dbReference type="InterPro" id="IPR007197">
    <property type="entry name" value="rSAM"/>
</dbReference>
<dbReference type="SFLD" id="SFLDG01084">
    <property type="entry name" value="Uncharacterised_Radical_SAM_Su"/>
    <property type="match status" value="1"/>
</dbReference>
<dbReference type="Gene3D" id="3.80.30.30">
    <property type="match status" value="1"/>
</dbReference>
<dbReference type="SUPFAM" id="SSF102114">
    <property type="entry name" value="Radical SAM enzymes"/>
    <property type="match status" value="1"/>
</dbReference>
<dbReference type="EMBL" id="MFJD01000001">
    <property type="protein sequence ID" value="OGG04889.1"/>
    <property type="molecule type" value="Genomic_DNA"/>
</dbReference>
<accession>A0A1F5YXG4</accession>
<dbReference type="Proteomes" id="UP000178448">
    <property type="component" value="Unassembled WGS sequence"/>
</dbReference>
<dbReference type="Pfam" id="PF04055">
    <property type="entry name" value="Radical_SAM"/>
    <property type="match status" value="1"/>
</dbReference>
<sequence length="302" mass="34287">MNQPFGISEVTAKSALVRCGIPGIDYVINPYIGCRFACKYCYASFMGRFVNKQVSDWGTYVYVKTNLPELLGRELTRLKDKGRGKEIFFSSVTDPYQGIEAKYKLTRNLITVLADYGFGGAVSVLTKSDLVTRDIDVFSRLRSISVGLTVTSADDGISRYFETYAPPVSKRLQALVALNGRGIRTYAFVGPLLPHFVAQPRQLEKIFRNLSDAGTKDIFIEHLNLAPYIRNRLLAEMKGADREIVRKFYNSQTKSYRQDLEGIIRTLVTKYRLRLLADMVIFHKEYQSVPRDNAPAIDRILH</sequence>
<reference evidence="5 6" key="1">
    <citation type="journal article" date="2016" name="Nat. Commun.">
        <title>Thousands of microbial genomes shed light on interconnected biogeochemical processes in an aquifer system.</title>
        <authorList>
            <person name="Anantharaman K."/>
            <person name="Brown C.T."/>
            <person name="Hug L.A."/>
            <person name="Sharon I."/>
            <person name="Castelle C.J."/>
            <person name="Probst A.J."/>
            <person name="Thomas B.C."/>
            <person name="Singh A."/>
            <person name="Wilkins M.J."/>
            <person name="Karaoz U."/>
            <person name="Brodie E.L."/>
            <person name="Williams K.H."/>
            <person name="Hubbard S.S."/>
            <person name="Banfield J.F."/>
        </authorList>
    </citation>
    <scope>NUCLEOTIDE SEQUENCE [LARGE SCALE GENOMIC DNA]</scope>
</reference>
<evidence type="ECO:0000313" key="6">
    <source>
        <dbReference type="Proteomes" id="UP000178448"/>
    </source>
</evidence>
<keyword evidence="2" id="KW-0408">Iron</keyword>
<organism evidence="5 6">
    <name type="scientific">Candidatus Gottesmanbacteria bacterium RBG_16_52_11</name>
    <dbReference type="NCBI Taxonomy" id="1798374"/>
    <lineage>
        <taxon>Bacteria</taxon>
        <taxon>Candidatus Gottesmaniibacteriota</taxon>
    </lineage>
</organism>
<dbReference type="GO" id="GO:0046872">
    <property type="term" value="F:metal ion binding"/>
    <property type="evidence" value="ECO:0007669"/>
    <property type="project" value="UniProtKB-KW"/>
</dbReference>
<dbReference type="AlphaFoldDB" id="A0A1F5YXG4"/>
<proteinExistence type="predicted"/>
<dbReference type="GO" id="GO:0003824">
    <property type="term" value="F:catalytic activity"/>
    <property type="evidence" value="ECO:0007669"/>
    <property type="project" value="InterPro"/>
</dbReference>
<protein>
    <recommendedName>
        <fullName evidence="4">Radical SAM core domain-containing protein</fullName>
    </recommendedName>
</protein>
<evidence type="ECO:0000313" key="5">
    <source>
        <dbReference type="EMBL" id="OGG04889.1"/>
    </source>
</evidence>
<name>A0A1F5YXG4_9BACT</name>
<evidence type="ECO:0000256" key="3">
    <source>
        <dbReference type="ARBA" id="ARBA00023014"/>
    </source>
</evidence>
<dbReference type="PANTHER" id="PTHR43432">
    <property type="entry name" value="SLR0285 PROTEIN"/>
    <property type="match status" value="1"/>
</dbReference>
<gene>
    <name evidence="5" type="ORF">A2Z33_06330</name>
</gene>
<evidence type="ECO:0000256" key="2">
    <source>
        <dbReference type="ARBA" id="ARBA00023004"/>
    </source>
</evidence>
<evidence type="ECO:0000256" key="1">
    <source>
        <dbReference type="ARBA" id="ARBA00022723"/>
    </source>
</evidence>
<dbReference type="InterPro" id="IPR058240">
    <property type="entry name" value="rSAM_sf"/>
</dbReference>
<dbReference type="SFLD" id="SFLDS00029">
    <property type="entry name" value="Radical_SAM"/>
    <property type="match status" value="1"/>
</dbReference>
<keyword evidence="3" id="KW-0411">Iron-sulfur</keyword>
<dbReference type="STRING" id="1798374.A2Z33_06330"/>
<evidence type="ECO:0000259" key="4">
    <source>
        <dbReference type="Pfam" id="PF04055"/>
    </source>
</evidence>
<dbReference type="GO" id="GO:0051536">
    <property type="term" value="F:iron-sulfur cluster binding"/>
    <property type="evidence" value="ECO:0007669"/>
    <property type="project" value="UniProtKB-KW"/>
</dbReference>
<dbReference type="InterPro" id="IPR040086">
    <property type="entry name" value="MJ0683-like"/>
</dbReference>
<feature type="domain" description="Radical SAM core" evidence="4">
    <location>
        <begin position="28"/>
        <end position="190"/>
    </location>
</feature>
<keyword evidence="1" id="KW-0479">Metal-binding</keyword>
<dbReference type="PANTHER" id="PTHR43432:SF3">
    <property type="entry name" value="SLR0285 PROTEIN"/>
    <property type="match status" value="1"/>
</dbReference>
<comment type="caution">
    <text evidence="5">The sequence shown here is derived from an EMBL/GenBank/DDBJ whole genome shotgun (WGS) entry which is preliminary data.</text>
</comment>
<dbReference type="CDD" id="cd01335">
    <property type="entry name" value="Radical_SAM"/>
    <property type="match status" value="1"/>
</dbReference>